<evidence type="ECO:0000313" key="2">
    <source>
        <dbReference type="Proteomes" id="UP000318878"/>
    </source>
</evidence>
<dbReference type="EMBL" id="SJPF01000003">
    <property type="protein sequence ID" value="TWT32686.1"/>
    <property type="molecule type" value="Genomic_DNA"/>
</dbReference>
<sequence length="73" mass="7902">MQQIKIFMSVESEVSQTEAEVNAWLKESGVRVLQIFGNIAPQTTPLGDTPGGSSGPLRFPPSDVILVVLYETP</sequence>
<dbReference type="Proteomes" id="UP000318878">
    <property type="component" value="Unassembled WGS sequence"/>
</dbReference>
<reference evidence="1 2" key="1">
    <citation type="submission" date="2019-02" db="EMBL/GenBank/DDBJ databases">
        <title>Deep-cultivation of Planctomycetes and their phenomic and genomic characterization uncovers novel biology.</title>
        <authorList>
            <person name="Wiegand S."/>
            <person name="Jogler M."/>
            <person name="Boedeker C."/>
            <person name="Pinto D."/>
            <person name="Vollmers J."/>
            <person name="Rivas-Marin E."/>
            <person name="Kohn T."/>
            <person name="Peeters S.H."/>
            <person name="Heuer A."/>
            <person name="Rast P."/>
            <person name="Oberbeckmann S."/>
            <person name="Bunk B."/>
            <person name="Jeske O."/>
            <person name="Meyerdierks A."/>
            <person name="Storesund J.E."/>
            <person name="Kallscheuer N."/>
            <person name="Luecker S."/>
            <person name="Lage O.M."/>
            <person name="Pohl T."/>
            <person name="Merkel B.J."/>
            <person name="Hornburger P."/>
            <person name="Mueller R.-W."/>
            <person name="Bruemmer F."/>
            <person name="Labrenz M."/>
            <person name="Spormann A.M."/>
            <person name="Op Den Camp H."/>
            <person name="Overmann J."/>
            <person name="Amann R."/>
            <person name="Jetten M.S.M."/>
            <person name="Mascher T."/>
            <person name="Medema M.H."/>
            <person name="Devos D.P."/>
            <person name="Kaster A.-K."/>
            <person name="Ovreas L."/>
            <person name="Rohde M."/>
            <person name="Galperin M.Y."/>
            <person name="Jogler C."/>
        </authorList>
    </citation>
    <scope>NUCLEOTIDE SEQUENCE [LARGE SCALE GENOMIC DNA]</scope>
    <source>
        <strain evidence="1 2">Enr8</strain>
    </source>
</reference>
<keyword evidence="2" id="KW-1185">Reference proteome</keyword>
<gene>
    <name evidence="1" type="ORF">Enr8_24910</name>
</gene>
<organism evidence="1 2">
    <name type="scientific">Blastopirellula retiformator</name>
    <dbReference type="NCBI Taxonomy" id="2527970"/>
    <lineage>
        <taxon>Bacteria</taxon>
        <taxon>Pseudomonadati</taxon>
        <taxon>Planctomycetota</taxon>
        <taxon>Planctomycetia</taxon>
        <taxon>Pirellulales</taxon>
        <taxon>Pirellulaceae</taxon>
        <taxon>Blastopirellula</taxon>
    </lineage>
</organism>
<dbReference type="AlphaFoldDB" id="A0A5C5V278"/>
<name>A0A5C5V278_9BACT</name>
<dbReference type="OrthoDB" id="285059at2"/>
<proteinExistence type="predicted"/>
<evidence type="ECO:0000313" key="1">
    <source>
        <dbReference type="EMBL" id="TWT32686.1"/>
    </source>
</evidence>
<comment type="caution">
    <text evidence="1">The sequence shown here is derived from an EMBL/GenBank/DDBJ whole genome shotgun (WGS) entry which is preliminary data.</text>
</comment>
<dbReference type="RefSeq" id="WP_146431911.1">
    <property type="nucleotide sequence ID" value="NZ_SJPF01000003.1"/>
</dbReference>
<protein>
    <submittedName>
        <fullName evidence="1">Uncharacterized protein</fullName>
    </submittedName>
</protein>
<accession>A0A5C5V278</accession>